<evidence type="ECO:0008006" key="4">
    <source>
        <dbReference type="Google" id="ProtNLM"/>
    </source>
</evidence>
<organism evidence="2 3">
    <name type="scientific">Blattamonas nauphoetae</name>
    <dbReference type="NCBI Taxonomy" id="2049346"/>
    <lineage>
        <taxon>Eukaryota</taxon>
        <taxon>Metamonada</taxon>
        <taxon>Preaxostyla</taxon>
        <taxon>Oxymonadida</taxon>
        <taxon>Blattamonas</taxon>
    </lineage>
</organism>
<feature type="compositionally biased region" description="Basic and acidic residues" evidence="1">
    <location>
        <begin position="1741"/>
        <end position="1781"/>
    </location>
</feature>
<evidence type="ECO:0000256" key="1">
    <source>
        <dbReference type="SAM" id="MobiDB-lite"/>
    </source>
</evidence>
<evidence type="ECO:0000313" key="2">
    <source>
        <dbReference type="EMBL" id="KAK2942767.1"/>
    </source>
</evidence>
<sequence>MGSTSSRHLQLQNDQVPSALVPSDMSIFRKLQIIIDSCVGILQRDDFLDFESELDNAQLSDLSRFCYQSFSTSAGERNEHSPLKSYIFRSSTYSLFGHIIANAQIYETGRRLYNRSSFSDPFPGFLNVVTGTPGMGKSASRYPFITLLMCIGVKVCHFSLIHLSFQAITTKKEGEGTFVFSKQDEKLIGMVNIKTESEYGPVDFETPSFLNIYDVSYFEPDKVPETPEEKTGKTKKKDTLYIPSTYQNERSKEKTSQASLLGQISVPSVEYFPYFIRLLIGLKPPEQKQEIELPKDIHITKPCKLAAESEIEEGSVLHIIKPPERQTRKHRLQERKILLKDSILTKDSYLFRNLINPDTIYIDGSTQRRINKQTPSKIGINQLTITEYDQIVEPKSFFNSGSVLYFRDLNATVHTPPKMETINEDKEIAAGSLIKKGSKIAARSTLTYGYSIQNILKDTTWHIIDDLKITKESSLGKSDFHILFSSPEGSRWKTLGTGEKSSSFIVIESVVPKYNIQEEAAFLNTVKPRSIALPTVDDNDSSKADVQQGVELFSFIPRFIMNPVLSANALANVSPTQNTIPISENALFEEDVSHKLIHFSCPQYDCNNWHTEFASDLAKRFILRVFNIQERMNYVHFLQTMKNTSEHSQKRGALFHTYVSDAITRGLLIRQPKLARSNFLIKEECRLPPTIGETYVFLRGPSNMSRAELPDISTIPEKKFSDFNEGFNLMFTNCMKYSEVKLLDLTPNGDDFRVTRKQNLLTNIPPSVKPQNTRQIDPQYLKYFTFYLNPLGANNVGFDSILLFFQMFVKKDTTPTRQILKLSVMFIQSTLAAGHSLCETGPNLMYLWLCLLRSVYKLGHSQIFPHLLYVVHPTHLKYAFGTGASPESFMHNHNIWVVPYSEAVSNSVQYTGRLMVNSFDPLPPNNNPYHFRCYYCGLILEELFIEHQCTHLKTKIVKKTSEIHIGNPWTTTTSNLQAIGMFDLPNPKKGNKLGEKNEFIFNLWGRAPVAGDITKADRAQQIFGIELKYPTTGFYPNIHKSGETFDIMDVIMVPFNQQTKVLHSSVPLTSTQKPKRRALTISADQPLPNFFSLFPPISKGPSDETSGVVQKPDILKPSFTLLFAPTLQPLHDLDVSDPTSHLYTTLCMVTLWNDGCKIRFSGRKNTPVEGVAVYSKEVVENFDLWERPDFPVCPMHVPLSLFGRLPVLINHTCSYTQSDIRSLLISPTQNMFNTEDIHRDHLTPDKVISLLQLPAAEVPLLPADLAPLSSRIPSLKSLEPNDLRLLVSLVNGTQNLISDVLEHCNDYLEKPHLTPRNLSSLISSLKLDLEKTKHRKRISPIILPLGSDSKKIKHQECISRIISSLKEKCCIGQLDKRPILSTSTFDSLKTWVGDTPILERKKKKDLVKALQKTQKQIEYNLEAMELVLNNGFSMARRRLEPFLDHLKKGDKMKDVIGVIDDGAFLYGCLEDNALLTGWHQNLLIPFVTNVLQDGARQSLLDRLTSGSFEQQDRWMMMAVLMAHAPICQDEQTNLTGLIRAHFNDDSRELLSVVNRYSDQMSPEFLTLWNQTLKCLEEGESLDKLNTPFFHSLLSEETPTLGNGANPIQTLDKDALIGRIKKGHISRKDQETLISLVCGLPRLTTELRKKIITIIMPLSITDNEQCTLFTKIDKSNLHSERQERLKQHVKERLPLSNMERSTLAGFISDITDLTKDEKRTLKDCLRHNALLTESDSGLVAGMEERKRQDEMEEKGKMERQTWKSNARMEPELKKEESACGHS</sequence>
<accession>A0ABQ9WTE7</accession>
<evidence type="ECO:0000313" key="3">
    <source>
        <dbReference type="Proteomes" id="UP001281761"/>
    </source>
</evidence>
<dbReference type="Proteomes" id="UP001281761">
    <property type="component" value="Unassembled WGS sequence"/>
</dbReference>
<feature type="region of interest" description="Disordered" evidence="1">
    <location>
        <begin position="1737"/>
        <end position="1781"/>
    </location>
</feature>
<name>A0ABQ9WTE7_9EUKA</name>
<keyword evidence="3" id="KW-1185">Reference proteome</keyword>
<gene>
    <name evidence="2" type="ORF">BLNAU_22323</name>
</gene>
<dbReference type="EMBL" id="JARBJD010000384">
    <property type="protein sequence ID" value="KAK2942767.1"/>
    <property type="molecule type" value="Genomic_DNA"/>
</dbReference>
<comment type="caution">
    <text evidence="2">The sequence shown here is derived from an EMBL/GenBank/DDBJ whole genome shotgun (WGS) entry which is preliminary data.</text>
</comment>
<proteinExistence type="predicted"/>
<protein>
    <recommendedName>
        <fullName evidence="4">C2H2-type domain-containing protein</fullName>
    </recommendedName>
</protein>
<reference evidence="2 3" key="1">
    <citation type="journal article" date="2022" name="bioRxiv">
        <title>Genomics of Preaxostyla Flagellates Illuminates Evolutionary Transitions and the Path Towards Mitochondrial Loss.</title>
        <authorList>
            <person name="Novak L.V.F."/>
            <person name="Treitli S.C."/>
            <person name="Pyrih J."/>
            <person name="Halakuc P."/>
            <person name="Pipaliya S.V."/>
            <person name="Vacek V."/>
            <person name="Brzon O."/>
            <person name="Soukal P."/>
            <person name="Eme L."/>
            <person name="Dacks J.B."/>
            <person name="Karnkowska A."/>
            <person name="Elias M."/>
            <person name="Hampl V."/>
        </authorList>
    </citation>
    <scope>NUCLEOTIDE SEQUENCE [LARGE SCALE GENOMIC DNA]</scope>
    <source>
        <strain evidence="2">NAU3</strain>
        <tissue evidence="2">Gut</tissue>
    </source>
</reference>